<dbReference type="Pfam" id="PF07974">
    <property type="entry name" value="EGF_2"/>
    <property type="match status" value="1"/>
</dbReference>
<dbReference type="AlphaFoldDB" id="A0DK88"/>
<proteinExistence type="predicted"/>
<dbReference type="PANTHER" id="PTHR11219">
    <property type="entry name" value="TENEURIN AND N-ACETYLGLUCOSAMINE-1-PHOSPHODIESTER ALPHA-N-ACETYLGLUCOSAMINIDASE"/>
    <property type="match status" value="1"/>
</dbReference>
<dbReference type="Proteomes" id="UP000000600">
    <property type="component" value="Unassembled WGS sequence"/>
</dbReference>
<keyword evidence="7" id="KW-1185">Reference proteome</keyword>
<evidence type="ECO:0000313" key="6">
    <source>
        <dbReference type="EMBL" id="CAK83455.1"/>
    </source>
</evidence>
<dbReference type="InParanoid" id="A0DK88"/>
<dbReference type="GeneID" id="5036637"/>
<feature type="disulfide bond" evidence="4">
    <location>
        <begin position="407"/>
        <end position="417"/>
    </location>
</feature>
<evidence type="ECO:0000256" key="3">
    <source>
        <dbReference type="ARBA" id="ARBA00023157"/>
    </source>
</evidence>
<dbReference type="InterPro" id="IPR015915">
    <property type="entry name" value="Kelch-typ_b-propeller"/>
</dbReference>
<keyword evidence="1 4" id="KW-0245">EGF-like domain</keyword>
<evidence type="ECO:0000313" key="7">
    <source>
        <dbReference type="Proteomes" id="UP000000600"/>
    </source>
</evidence>
<dbReference type="KEGG" id="ptm:GSPATT00017784001"/>
<keyword evidence="2" id="KW-0677">Repeat</keyword>
<dbReference type="Gene3D" id="2.10.25.10">
    <property type="entry name" value="Laminin"/>
    <property type="match status" value="2"/>
</dbReference>
<sequence>MIFLLIIKITIAWKVQNVKDNIQTCQVFQSGNQQECELNDLIIFRLDSYFAICLISSEIGISSVLYEDSQGNYQFISVLKEQIVIYPLPYICGSLYRTVQHQNQFSNYSLTRDNSSLYIFGGFDGSKLRNQLLEYNIDALLNNQITYQILPNNFISKLTVSLSLWDGTIEDFSFTSNFPRLQKLKNLEYKYTLSSVPENTQCSISNVPKCSQHSVIVYVDECNCIKLFYGRDSNYVNQNSSWIYYLDDQVWQETTTESLLKFGNSPVGQYFPEIKMVGFFAENTYYFYYDWEWYKNYEVLNFGFTFKQMIAYDNKTFLLNSSSILYSYFSDQQNMKSQQYGIYMCQDDYHGYDCQTQDLQCPGSICFNDLLFERICVHCQGHGKCLNGNCKCDDGFSGNDCSQQVKCLNDCSNEGTCIQYFPTPQCRCKQENKRGGEDCSTVFCLNDCSNNGVCKNGACDCISGVKGDDCSILNLKFIDE</sequence>
<evidence type="ECO:0000256" key="1">
    <source>
        <dbReference type="ARBA" id="ARBA00022536"/>
    </source>
</evidence>
<dbReference type="RefSeq" id="XP_001450852.1">
    <property type="nucleotide sequence ID" value="XM_001450815.1"/>
</dbReference>
<dbReference type="SMART" id="SM00181">
    <property type="entry name" value="EGF"/>
    <property type="match status" value="3"/>
</dbReference>
<gene>
    <name evidence="6" type="ORF">GSPATT00017784001</name>
</gene>
<dbReference type="OMA" id="FKQMIAY"/>
<dbReference type="Gene3D" id="2.120.10.80">
    <property type="entry name" value="Kelch-type beta propeller"/>
    <property type="match status" value="1"/>
</dbReference>
<protein>
    <recommendedName>
        <fullName evidence="5">EGF-like domain-containing protein</fullName>
    </recommendedName>
</protein>
<dbReference type="InterPro" id="IPR051216">
    <property type="entry name" value="Teneurin"/>
</dbReference>
<dbReference type="eggNOG" id="KOG1225">
    <property type="taxonomic scope" value="Eukaryota"/>
</dbReference>
<evidence type="ECO:0000256" key="4">
    <source>
        <dbReference type="PROSITE-ProRule" id="PRU00076"/>
    </source>
</evidence>
<comment type="caution">
    <text evidence="4">Lacks conserved residue(s) required for the propagation of feature annotation.</text>
</comment>
<organism evidence="6 7">
    <name type="scientific">Paramecium tetraurelia</name>
    <dbReference type="NCBI Taxonomy" id="5888"/>
    <lineage>
        <taxon>Eukaryota</taxon>
        <taxon>Sar</taxon>
        <taxon>Alveolata</taxon>
        <taxon>Ciliophora</taxon>
        <taxon>Intramacronucleata</taxon>
        <taxon>Oligohymenophorea</taxon>
        <taxon>Peniculida</taxon>
        <taxon>Parameciidae</taxon>
        <taxon>Paramecium</taxon>
    </lineage>
</organism>
<dbReference type="PANTHER" id="PTHR11219:SF69">
    <property type="entry name" value="TENEURIN-A"/>
    <property type="match status" value="1"/>
</dbReference>
<feature type="domain" description="EGF-like" evidence="5">
    <location>
        <begin position="403"/>
        <end position="440"/>
    </location>
</feature>
<evidence type="ECO:0000256" key="2">
    <source>
        <dbReference type="ARBA" id="ARBA00022737"/>
    </source>
</evidence>
<dbReference type="Pfam" id="PF23106">
    <property type="entry name" value="EGF_Teneurin"/>
    <property type="match status" value="1"/>
</dbReference>
<dbReference type="PROSITE" id="PS50026">
    <property type="entry name" value="EGF_3"/>
    <property type="match status" value="1"/>
</dbReference>
<accession>A0DK88</accession>
<dbReference type="EMBL" id="CT868474">
    <property type="protein sequence ID" value="CAK83455.1"/>
    <property type="molecule type" value="Genomic_DNA"/>
</dbReference>
<dbReference type="InterPro" id="IPR013111">
    <property type="entry name" value="EGF_extracell"/>
</dbReference>
<dbReference type="STRING" id="5888.A0DK88"/>
<dbReference type="HOGENOM" id="CLU_570464_0_0_1"/>
<dbReference type="OrthoDB" id="418560at2759"/>
<reference evidence="6 7" key="1">
    <citation type="journal article" date="2006" name="Nature">
        <title>Global trends of whole-genome duplications revealed by the ciliate Paramecium tetraurelia.</title>
        <authorList>
            <consortium name="Genoscope"/>
            <person name="Aury J.-M."/>
            <person name="Jaillon O."/>
            <person name="Duret L."/>
            <person name="Noel B."/>
            <person name="Jubin C."/>
            <person name="Porcel B.M."/>
            <person name="Segurens B."/>
            <person name="Daubin V."/>
            <person name="Anthouard V."/>
            <person name="Aiach N."/>
            <person name="Arnaiz O."/>
            <person name="Billaut A."/>
            <person name="Beisson J."/>
            <person name="Blanc I."/>
            <person name="Bouhouche K."/>
            <person name="Camara F."/>
            <person name="Duharcourt S."/>
            <person name="Guigo R."/>
            <person name="Gogendeau D."/>
            <person name="Katinka M."/>
            <person name="Keller A.-M."/>
            <person name="Kissmehl R."/>
            <person name="Klotz C."/>
            <person name="Koll F."/>
            <person name="Le Moue A."/>
            <person name="Lepere C."/>
            <person name="Malinsky S."/>
            <person name="Nowacki M."/>
            <person name="Nowak J.K."/>
            <person name="Plattner H."/>
            <person name="Poulain J."/>
            <person name="Ruiz F."/>
            <person name="Serrano V."/>
            <person name="Zagulski M."/>
            <person name="Dessen P."/>
            <person name="Betermier M."/>
            <person name="Weissenbach J."/>
            <person name="Scarpelli C."/>
            <person name="Schachter V."/>
            <person name="Sperling L."/>
            <person name="Meyer E."/>
            <person name="Cohen J."/>
            <person name="Wincker P."/>
        </authorList>
    </citation>
    <scope>NUCLEOTIDE SEQUENCE [LARGE SCALE GENOMIC DNA]</scope>
    <source>
        <strain evidence="6 7">Stock d4-2</strain>
    </source>
</reference>
<evidence type="ECO:0000259" key="5">
    <source>
        <dbReference type="PROSITE" id="PS50026"/>
    </source>
</evidence>
<name>A0DK88_PARTE</name>
<dbReference type="InterPro" id="IPR000742">
    <property type="entry name" value="EGF"/>
</dbReference>
<keyword evidence="3 4" id="KW-1015">Disulfide bond</keyword>